<evidence type="ECO:0000313" key="5">
    <source>
        <dbReference type="Proteomes" id="UP000681722"/>
    </source>
</evidence>
<dbReference type="Proteomes" id="UP000681722">
    <property type="component" value="Unassembled WGS sequence"/>
</dbReference>
<protein>
    <recommendedName>
        <fullName evidence="3">AIG1-type G domain-containing protein</fullName>
    </recommendedName>
</protein>
<dbReference type="Pfam" id="PF04548">
    <property type="entry name" value="AIG1"/>
    <property type="match status" value="1"/>
</dbReference>
<gene>
    <name evidence="4" type="ORF">SRO942_LOCUS50537</name>
</gene>
<dbReference type="InterPro" id="IPR027417">
    <property type="entry name" value="P-loop_NTPase"/>
</dbReference>
<accession>A0A8S2ZR89</accession>
<organism evidence="4 5">
    <name type="scientific">Didymodactylos carnosus</name>
    <dbReference type="NCBI Taxonomy" id="1234261"/>
    <lineage>
        <taxon>Eukaryota</taxon>
        <taxon>Metazoa</taxon>
        <taxon>Spiralia</taxon>
        <taxon>Gnathifera</taxon>
        <taxon>Rotifera</taxon>
        <taxon>Eurotatoria</taxon>
        <taxon>Bdelloidea</taxon>
        <taxon>Philodinida</taxon>
        <taxon>Philodinidae</taxon>
        <taxon>Didymodactylos</taxon>
    </lineage>
</organism>
<evidence type="ECO:0000259" key="3">
    <source>
        <dbReference type="Pfam" id="PF04548"/>
    </source>
</evidence>
<dbReference type="AlphaFoldDB" id="A0A8S2ZR89"/>
<feature type="domain" description="AIG1-type G" evidence="3">
    <location>
        <begin position="18"/>
        <end position="160"/>
    </location>
</feature>
<dbReference type="EMBL" id="CAJOBC010144520">
    <property type="protein sequence ID" value="CAF4656443.1"/>
    <property type="molecule type" value="Genomic_DNA"/>
</dbReference>
<evidence type="ECO:0000256" key="1">
    <source>
        <dbReference type="ARBA" id="ARBA00008535"/>
    </source>
</evidence>
<reference evidence="4" key="1">
    <citation type="submission" date="2021-02" db="EMBL/GenBank/DDBJ databases">
        <authorList>
            <person name="Nowell W R."/>
        </authorList>
    </citation>
    <scope>NUCLEOTIDE SEQUENCE</scope>
</reference>
<feature type="non-terminal residue" evidence="4">
    <location>
        <position position="164"/>
    </location>
</feature>
<comment type="similarity">
    <text evidence="1">Belongs to the TRAFAC class TrmE-Era-EngA-EngB-Septin-like GTPase superfamily. AIG1/Toc34/Toc159-like paraseptin GTPase family. IAN subfamily.</text>
</comment>
<feature type="non-terminal residue" evidence="4">
    <location>
        <position position="1"/>
    </location>
</feature>
<dbReference type="InterPro" id="IPR006703">
    <property type="entry name" value="G_AIG1"/>
</dbReference>
<dbReference type="OrthoDB" id="9977625at2759"/>
<evidence type="ECO:0000256" key="2">
    <source>
        <dbReference type="ARBA" id="ARBA00022741"/>
    </source>
</evidence>
<dbReference type="SUPFAM" id="SSF52540">
    <property type="entry name" value="P-loop containing nucleoside triphosphate hydrolases"/>
    <property type="match status" value="1"/>
</dbReference>
<keyword evidence="2" id="KW-0547">Nucleotide-binding</keyword>
<evidence type="ECO:0000313" key="4">
    <source>
        <dbReference type="EMBL" id="CAF4656443.1"/>
    </source>
</evidence>
<comment type="caution">
    <text evidence="4">The sequence shown here is derived from an EMBL/GenBank/DDBJ whole genome shotgun (WGS) entry which is preliminary data.</text>
</comment>
<proteinExistence type="inferred from homology"/>
<dbReference type="GO" id="GO:0005525">
    <property type="term" value="F:GTP binding"/>
    <property type="evidence" value="ECO:0007669"/>
    <property type="project" value="InterPro"/>
</dbReference>
<dbReference type="Gene3D" id="3.40.50.300">
    <property type="entry name" value="P-loop containing nucleotide triphosphate hydrolases"/>
    <property type="match status" value="1"/>
</dbReference>
<name>A0A8S2ZR89_9BILA</name>
<sequence>KKADEKYNKYKFNKCVARNIVLIGRSRSGKSTIAHVIEDFKYVPPLRKFYSETREIEFHKIASTLIQSNTVFHFNVIDTPGFYETARSSETKLSNEQIQDYINRCIKNDVTQIHVFAFVFSLKDGINIQDIETMIFVKTHYPQIGPYMALIITHCEEASEERRQ</sequence>